<dbReference type="EMBL" id="KV484965">
    <property type="protein sequence ID" value="OCT55542.1"/>
    <property type="molecule type" value="Genomic_DNA"/>
</dbReference>
<evidence type="ECO:0000259" key="3">
    <source>
        <dbReference type="PROSITE" id="PS50026"/>
    </source>
</evidence>
<dbReference type="AlphaFoldDB" id="A0A974BP78"/>
<dbReference type="InterPro" id="IPR000742">
    <property type="entry name" value="EGF"/>
</dbReference>
<dbReference type="PROSITE" id="PS00022">
    <property type="entry name" value="EGF_1"/>
    <property type="match status" value="1"/>
</dbReference>
<evidence type="ECO:0000256" key="1">
    <source>
        <dbReference type="PROSITE-ProRule" id="PRU00076"/>
    </source>
</evidence>
<evidence type="ECO:0000313" key="4">
    <source>
        <dbReference type="EMBL" id="OCT55542.1"/>
    </source>
</evidence>
<dbReference type="Pfam" id="PF23106">
    <property type="entry name" value="EGF_Teneurin"/>
    <property type="match status" value="1"/>
</dbReference>
<gene>
    <name evidence="4" type="ORF">XELAEV_18001257mg</name>
</gene>
<feature type="chain" id="PRO_5036764806" description="EGF-like domain-containing protein" evidence="2">
    <location>
        <begin position="32"/>
        <end position="97"/>
    </location>
</feature>
<protein>
    <recommendedName>
        <fullName evidence="3">EGF-like domain-containing protein</fullName>
    </recommendedName>
</protein>
<name>A0A974BP78_XENLA</name>
<feature type="disulfide bond" evidence="1">
    <location>
        <begin position="54"/>
        <end position="63"/>
    </location>
</feature>
<sequence length="97" mass="10571">MGITRKCQNSLIMWLNCILCCCSFLCRSLDACPNNCSGRGDCTQKPNGDISCDCAENWKGEACDIPYCLDNCGLPTQGVCDVNNTKSCICEDGWQGQ</sequence>
<proteinExistence type="predicted"/>
<feature type="disulfide bond" evidence="1">
    <location>
        <begin position="32"/>
        <end position="42"/>
    </location>
</feature>
<organism evidence="4">
    <name type="scientific">Xenopus laevis</name>
    <name type="common">African clawed frog</name>
    <dbReference type="NCBI Taxonomy" id="8355"/>
    <lineage>
        <taxon>Eukaryota</taxon>
        <taxon>Metazoa</taxon>
        <taxon>Chordata</taxon>
        <taxon>Craniata</taxon>
        <taxon>Vertebrata</taxon>
        <taxon>Euteleostomi</taxon>
        <taxon>Amphibia</taxon>
        <taxon>Batrachia</taxon>
        <taxon>Anura</taxon>
        <taxon>Pipoidea</taxon>
        <taxon>Pipidae</taxon>
        <taxon>Xenopodinae</taxon>
        <taxon>Xenopus</taxon>
        <taxon>Xenopus</taxon>
    </lineage>
</organism>
<evidence type="ECO:0000256" key="2">
    <source>
        <dbReference type="SAM" id="SignalP"/>
    </source>
</evidence>
<comment type="caution">
    <text evidence="1">Lacks conserved residue(s) required for the propagation of feature annotation.</text>
</comment>
<keyword evidence="1" id="KW-1015">Disulfide bond</keyword>
<reference evidence="4" key="1">
    <citation type="submission" date="2016-05" db="EMBL/GenBank/DDBJ databases">
        <title>WGS assembly of Xenopus laevis.</title>
        <authorList>
            <person name="Session A."/>
            <person name="Uno Y."/>
            <person name="Kwon T."/>
            <person name="Chapman J."/>
            <person name="Toyoda A."/>
            <person name="Takahashi S."/>
            <person name="Fukui A."/>
            <person name="Hikosaka A."/>
            <person name="Putnam N."/>
            <person name="Stites J."/>
            <person name="Van Heeringen S."/>
            <person name="Quigley I."/>
            <person name="Heinz S."/>
            <person name="Hellsten U."/>
            <person name="Lyons J."/>
            <person name="Suzuki A."/>
            <person name="Kondo M."/>
            <person name="Ogino H."/>
            <person name="Ochi H."/>
            <person name="Bogdanovic O."/>
            <person name="Lister R."/>
            <person name="Georgiou G."/>
            <person name="Paranjpe S."/>
            <person name="Van Kruijsbergen I."/>
            <person name="Mozaffari S."/>
            <person name="Shu S."/>
            <person name="Schmutz J."/>
            <person name="Jenkins J."/>
            <person name="Grimwood J."/>
            <person name="Carlson J."/>
            <person name="Mitros T."/>
            <person name="Simakov O."/>
            <person name="Heald R."/>
            <person name="Miller K."/>
            <person name="Haudenschild C."/>
            <person name="Kuroki Y."/>
            <person name="Tanaka T."/>
            <person name="Michiue T."/>
            <person name="Watanabe M."/>
            <person name="Kinoshita T."/>
            <person name="Ohta Y."/>
            <person name="Mawaribuchi S."/>
            <person name="Suzuki Y."/>
            <person name="Haramoto Y."/>
            <person name="Yamamoto T."/>
            <person name="Takagi C."/>
            <person name="Kitzman J."/>
            <person name="Shendure J."/>
            <person name="Nakayama T."/>
            <person name="Izutsu Y."/>
            <person name="Robert J."/>
            <person name="Dichmann D."/>
            <person name="Flajnik M."/>
            <person name="Houston D."/>
            <person name="Marcotte E."/>
            <person name="Wallingford J."/>
            <person name="Ito Y."/>
            <person name="Asashima M."/>
            <person name="Ueno N."/>
            <person name="Matsuda Y."/>
            <person name="Jan Veenstra G."/>
            <person name="Fujiyama A."/>
            <person name="Harland R."/>
            <person name="Taira M."/>
            <person name="Rokhsar D.S."/>
        </authorList>
    </citation>
    <scope>NUCLEOTIDE SEQUENCE</scope>
    <source>
        <strain evidence="4">J</strain>
        <tissue evidence="4">Blood</tissue>
    </source>
</reference>
<keyword evidence="1" id="KW-0245">EGF-like domain</keyword>
<dbReference type="Proteomes" id="UP000694892">
    <property type="component" value="Unassembled WGS sequence"/>
</dbReference>
<feature type="signal peptide" evidence="2">
    <location>
        <begin position="1"/>
        <end position="31"/>
    </location>
</feature>
<dbReference type="Gene3D" id="2.10.25.10">
    <property type="entry name" value="Laminin"/>
    <property type="match status" value="1"/>
</dbReference>
<dbReference type="PROSITE" id="PS50026">
    <property type="entry name" value="EGF_3"/>
    <property type="match status" value="1"/>
</dbReference>
<keyword evidence="2" id="KW-0732">Signal</keyword>
<accession>A0A974BP78</accession>
<feature type="domain" description="EGF-like" evidence="3">
    <location>
        <begin position="28"/>
        <end position="64"/>
    </location>
</feature>